<keyword evidence="6" id="KW-0997">Cell inner membrane</keyword>
<dbReference type="InterPro" id="IPR010067">
    <property type="entry name" value="ABC_SsuA_sub-bd"/>
</dbReference>
<comment type="similarity">
    <text evidence="3">Belongs to the bacterial solute-binding protein SsuA/TauA family.</text>
</comment>
<evidence type="ECO:0000313" key="11">
    <source>
        <dbReference type="Proteomes" id="UP000199416"/>
    </source>
</evidence>
<accession>A0A1G6UH02</accession>
<keyword evidence="7 9" id="KW-0732">Signal</keyword>
<evidence type="ECO:0000256" key="1">
    <source>
        <dbReference type="ARBA" id="ARBA00004418"/>
    </source>
</evidence>
<dbReference type="GO" id="GO:0042597">
    <property type="term" value="C:periplasmic space"/>
    <property type="evidence" value="ECO:0007669"/>
    <property type="project" value="UniProtKB-SubCell"/>
</dbReference>
<dbReference type="Pfam" id="PF13379">
    <property type="entry name" value="NMT1_2"/>
    <property type="match status" value="1"/>
</dbReference>
<dbReference type="PROSITE" id="PS51257">
    <property type="entry name" value="PROKAR_LIPOPROTEIN"/>
    <property type="match status" value="1"/>
</dbReference>
<dbReference type="InterPro" id="IPR044527">
    <property type="entry name" value="NrtA/CpmA_ABC-bd_dom"/>
</dbReference>
<reference evidence="11" key="1">
    <citation type="submission" date="2016-10" db="EMBL/GenBank/DDBJ databases">
        <authorList>
            <person name="Varghese N."/>
            <person name="Submissions S."/>
        </authorList>
    </citation>
    <scope>NUCLEOTIDE SEQUENCE [LARGE SCALE GENOMIC DNA]</scope>
    <source>
        <strain evidence="11">DSM 45421</strain>
    </source>
</reference>
<dbReference type="CDD" id="cd13553">
    <property type="entry name" value="PBP2_NrtA_CpmA_like"/>
    <property type="match status" value="1"/>
</dbReference>
<feature type="chain" id="PRO_5038399429" evidence="9">
    <location>
        <begin position="27"/>
        <end position="363"/>
    </location>
</feature>
<comment type="subcellular location">
    <subcellularLocation>
        <location evidence="2">Cell inner membrane</location>
    </subcellularLocation>
    <subcellularLocation>
        <location evidence="1">Periplasm</location>
    </subcellularLocation>
</comment>
<gene>
    <name evidence="10" type="ORF">SAMN05660690_4224</name>
</gene>
<evidence type="ECO:0000256" key="3">
    <source>
        <dbReference type="ARBA" id="ARBA00010742"/>
    </source>
</evidence>
<evidence type="ECO:0000256" key="7">
    <source>
        <dbReference type="ARBA" id="ARBA00022729"/>
    </source>
</evidence>
<dbReference type="PANTHER" id="PTHR30024:SF47">
    <property type="entry name" value="TAURINE-BINDING PERIPLASMIC PROTEIN"/>
    <property type="match status" value="1"/>
</dbReference>
<dbReference type="SUPFAM" id="SSF53850">
    <property type="entry name" value="Periplasmic binding protein-like II"/>
    <property type="match status" value="1"/>
</dbReference>
<dbReference type="NCBIfam" id="TIGR01728">
    <property type="entry name" value="SsuA_fam"/>
    <property type="match status" value="1"/>
</dbReference>
<sequence length="363" mass="37652">MTRRSPRTLRRAGVAFAVLPLAWGLAACGSDDDTAAASTDGGVADEVRLGYFANVTHAAALIGVEQGYFADELGDGTTLSTQVFNAGPDEVEALFAGALDAAYIGPSPTINAYGQSNGDAIRIIAGAASGGAQLVVREGIDSPDDLRGTTLASPQLGNTQDVALRTWLTEQGLENSVEGGGDVTIAPTPNSDIPNLFQSGELDGAWVPEPYASALVLDAGGTVLVNEKDLWPDGQFVTTHLIVRTEFLEQYPETVDALLRAHVESVEFATDDPEGAKAAVNAALGEAGGRELAGPVLDRAWSELTVTYDPIATALARSAENGVAAGTTEEEVDLEGIYDLRPLNAVLSDQGLDPVTSEGLGEE</sequence>
<evidence type="ECO:0000256" key="6">
    <source>
        <dbReference type="ARBA" id="ARBA00022519"/>
    </source>
</evidence>
<dbReference type="STRING" id="1190417.SAMN05660690_4224"/>
<dbReference type="GO" id="GO:0042626">
    <property type="term" value="F:ATPase-coupled transmembrane transporter activity"/>
    <property type="evidence" value="ECO:0007669"/>
    <property type="project" value="InterPro"/>
</dbReference>
<dbReference type="EMBL" id="FMZF01000007">
    <property type="protein sequence ID" value="SDD40529.1"/>
    <property type="molecule type" value="Genomic_DNA"/>
</dbReference>
<evidence type="ECO:0000256" key="2">
    <source>
        <dbReference type="ARBA" id="ARBA00004533"/>
    </source>
</evidence>
<dbReference type="OrthoDB" id="506341at2"/>
<feature type="signal peptide" evidence="9">
    <location>
        <begin position="1"/>
        <end position="26"/>
    </location>
</feature>
<evidence type="ECO:0000256" key="8">
    <source>
        <dbReference type="ARBA" id="ARBA00023136"/>
    </source>
</evidence>
<proteinExistence type="inferred from homology"/>
<keyword evidence="8" id="KW-0472">Membrane</keyword>
<dbReference type="Gene3D" id="3.40.190.10">
    <property type="entry name" value="Periplasmic binding protein-like II"/>
    <property type="match status" value="2"/>
</dbReference>
<protein>
    <submittedName>
        <fullName evidence="10">NitT/TauT family transport system substrate-binding protein</fullName>
    </submittedName>
</protein>
<dbReference type="GO" id="GO:0005886">
    <property type="term" value="C:plasma membrane"/>
    <property type="evidence" value="ECO:0007669"/>
    <property type="project" value="UniProtKB-SubCell"/>
</dbReference>
<dbReference type="Proteomes" id="UP000199416">
    <property type="component" value="Unassembled WGS sequence"/>
</dbReference>
<name>A0A1G6UH02_9ACTN</name>
<dbReference type="PANTHER" id="PTHR30024">
    <property type="entry name" value="ALIPHATIC SULFONATES-BINDING PROTEIN-RELATED"/>
    <property type="match status" value="1"/>
</dbReference>
<evidence type="ECO:0000313" key="10">
    <source>
        <dbReference type="EMBL" id="SDD40529.1"/>
    </source>
</evidence>
<dbReference type="AlphaFoldDB" id="A0A1G6UH02"/>
<keyword evidence="5" id="KW-1003">Cell membrane</keyword>
<keyword evidence="4" id="KW-0813">Transport</keyword>
<evidence type="ECO:0000256" key="5">
    <source>
        <dbReference type="ARBA" id="ARBA00022475"/>
    </source>
</evidence>
<organism evidence="10 11">
    <name type="scientific">Geodermatophilus telluris</name>
    <dbReference type="NCBI Taxonomy" id="1190417"/>
    <lineage>
        <taxon>Bacteria</taxon>
        <taxon>Bacillati</taxon>
        <taxon>Actinomycetota</taxon>
        <taxon>Actinomycetes</taxon>
        <taxon>Geodermatophilales</taxon>
        <taxon>Geodermatophilaceae</taxon>
        <taxon>Geodermatophilus</taxon>
    </lineage>
</organism>
<evidence type="ECO:0000256" key="9">
    <source>
        <dbReference type="SAM" id="SignalP"/>
    </source>
</evidence>
<keyword evidence="11" id="KW-1185">Reference proteome</keyword>
<evidence type="ECO:0000256" key="4">
    <source>
        <dbReference type="ARBA" id="ARBA00022448"/>
    </source>
</evidence>